<sequence length="296" mass="33242">MDGTCISTAPCPPPFVNVYVFYVHAVSRNLSIQIIHDIAEQCGVPPLNCSDIQMDQEPIPSELNEWMCKPQEPPRTPTDRMLYFVYVLVAIGCFIYWRNIRKGMGLIMLFCILRKVYSWFCKQRKKDADKTSISVEKECIAIVISSIDISIQRRNDVMHIGGNGVLDEGQVSIVQENLIVKETEVTETGSNKIGTTKSASYQAHTVVPETRPSEKSSQSQTLVERNLFFSAKETSGVLIKHQACVERILIDKETTTSVERVTVETTASVERVPVYRETTASDVCSKLKLSDKKTVL</sequence>
<reference evidence="2" key="1">
    <citation type="submission" date="2022-11" db="EMBL/GenBank/DDBJ databases">
        <title>Centuries of genome instability and evolution in soft-shell clam transmissible cancer (bioRxiv).</title>
        <authorList>
            <person name="Hart S.F.M."/>
            <person name="Yonemitsu M.A."/>
            <person name="Giersch R.M."/>
            <person name="Beal B.F."/>
            <person name="Arriagada G."/>
            <person name="Davis B.W."/>
            <person name="Ostrander E.A."/>
            <person name="Goff S.P."/>
            <person name="Metzger M.J."/>
        </authorList>
    </citation>
    <scope>NUCLEOTIDE SEQUENCE</scope>
    <source>
        <strain evidence="2">MELC-2E11</strain>
        <tissue evidence="2">Siphon/mantle</tissue>
    </source>
</reference>
<keyword evidence="3" id="KW-1185">Reference proteome</keyword>
<protein>
    <submittedName>
        <fullName evidence="2">Uncharacterized protein</fullName>
    </submittedName>
</protein>
<feature type="transmembrane region" description="Helical" evidence="1">
    <location>
        <begin position="81"/>
        <end position="97"/>
    </location>
</feature>
<keyword evidence="1" id="KW-0812">Transmembrane</keyword>
<organism evidence="2 3">
    <name type="scientific">Mya arenaria</name>
    <name type="common">Soft-shell clam</name>
    <dbReference type="NCBI Taxonomy" id="6604"/>
    <lineage>
        <taxon>Eukaryota</taxon>
        <taxon>Metazoa</taxon>
        <taxon>Spiralia</taxon>
        <taxon>Lophotrochozoa</taxon>
        <taxon>Mollusca</taxon>
        <taxon>Bivalvia</taxon>
        <taxon>Autobranchia</taxon>
        <taxon>Heteroconchia</taxon>
        <taxon>Euheterodonta</taxon>
        <taxon>Imparidentia</taxon>
        <taxon>Neoheterodontei</taxon>
        <taxon>Myida</taxon>
        <taxon>Myoidea</taxon>
        <taxon>Myidae</taxon>
        <taxon>Mya</taxon>
    </lineage>
</organism>
<accession>A0ABY7DU05</accession>
<dbReference type="EMBL" id="CP111014">
    <property type="protein sequence ID" value="WAQ99835.1"/>
    <property type="molecule type" value="Genomic_DNA"/>
</dbReference>
<dbReference type="Proteomes" id="UP001164746">
    <property type="component" value="Chromosome 3"/>
</dbReference>
<keyword evidence="1" id="KW-0472">Membrane</keyword>
<gene>
    <name evidence="2" type="ORF">MAR_024208</name>
</gene>
<evidence type="ECO:0000313" key="3">
    <source>
        <dbReference type="Proteomes" id="UP001164746"/>
    </source>
</evidence>
<proteinExistence type="predicted"/>
<evidence type="ECO:0000313" key="2">
    <source>
        <dbReference type="EMBL" id="WAQ99835.1"/>
    </source>
</evidence>
<name>A0ABY7DU05_MYAAR</name>
<evidence type="ECO:0000256" key="1">
    <source>
        <dbReference type="SAM" id="Phobius"/>
    </source>
</evidence>
<keyword evidence="1" id="KW-1133">Transmembrane helix</keyword>